<protein>
    <submittedName>
        <fullName evidence="1">Uncharacterized protein</fullName>
    </submittedName>
</protein>
<dbReference type="AlphaFoldDB" id="A0A7S1FC14"/>
<gene>
    <name evidence="1" type="ORF">NSCI0253_LOCUS30598</name>
</gene>
<sequence length="143" mass="16076">MRLWTDSPFVGGVSGALLACQRDDVLGVQHLHISFIAVPGLPVPMRGPGGIMRMLDGTPTCCNRDGAEGDFNECSSWCGSDPRFEEFFAPPRAGIEKEPFEPFRRPHDECDFFQDWQREDAALAARPPRTWPRRAAWRGLDML</sequence>
<proteinExistence type="predicted"/>
<accession>A0A7S1FC14</accession>
<dbReference type="PROSITE" id="PS51257">
    <property type="entry name" value="PROKAR_LIPOPROTEIN"/>
    <property type="match status" value="1"/>
</dbReference>
<evidence type="ECO:0000313" key="1">
    <source>
        <dbReference type="EMBL" id="CAD8856246.1"/>
    </source>
</evidence>
<name>A0A7S1FC14_NOCSC</name>
<reference evidence="1" key="1">
    <citation type="submission" date="2021-01" db="EMBL/GenBank/DDBJ databases">
        <authorList>
            <person name="Corre E."/>
            <person name="Pelletier E."/>
            <person name="Niang G."/>
            <person name="Scheremetjew M."/>
            <person name="Finn R."/>
            <person name="Kale V."/>
            <person name="Holt S."/>
            <person name="Cochrane G."/>
            <person name="Meng A."/>
            <person name="Brown T."/>
            <person name="Cohen L."/>
        </authorList>
    </citation>
    <scope>NUCLEOTIDE SEQUENCE</scope>
</reference>
<organism evidence="1">
    <name type="scientific">Noctiluca scintillans</name>
    <name type="common">Sea sparkle</name>
    <name type="synonym">Red tide dinoflagellate</name>
    <dbReference type="NCBI Taxonomy" id="2966"/>
    <lineage>
        <taxon>Eukaryota</taxon>
        <taxon>Sar</taxon>
        <taxon>Alveolata</taxon>
        <taxon>Dinophyceae</taxon>
        <taxon>Noctilucales</taxon>
        <taxon>Noctilucaceae</taxon>
        <taxon>Noctiluca</taxon>
    </lineage>
</organism>
<dbReference type="EMBL" id="HBFQ01043210">
    <property type="protein sequence ID" value="CAD8856246.1"/>
    <property type="molecule type" value="Transcribed_RNA"/>
</dbReference>